<comment type="caution">
    <text evidence="2">The sequence shown here is derived from an EMBL/GenBank/DDBJ whole genome shotgun (WGS) entry which is preliminary data.</text>
</comment>
<dbReference type="Proteomes" id="UP000295645">
    <property type="component" value="Unassembled WGS sequence"/>
</dbReference>
<evidence type="ECO:0000313" key="3">
    <source>
        <dbReference type="Proteomes" id="UP000295645"/>
    </source>
</evidence>
<sequence length="393" mass="41008">MPVKQNAAQTELDALSAAPLEAQRAAGYAHTLAEILQQPSTWRETARALAGSGVLDETLQGGVRSIVLTGSGSSVYAGEAIAPALQRSTGVPTLAIPAGTLLTHWREVLPADKGVLVSIARSGDSPESCGAVSRLLTHRPDVRHVVLTCNAQGQLVTRYRDDERVEAVVLAERTNDRSLVMTSSFSNLMLAGALLADATIGADAVESVANAAETVFGEHADDIARLARGDVRRVLYLGSGGGVGAARECALKMLEMTGGRVTTMAESFLGLRHGPMANVDAHTLIVAFLSTDPVVRAYETDLLAELAAKGLGMARIVVGADVPAMAGDSDDVAIELPMLRDVGDTLALLPAVVVGQLLAFFRCLALGFAPDTPSQGVLTRVVGEFVMHSEDAP</sequence>
<gene>
    <name evidence="2" type="ORF">EC912_101477</name>
</gene>
<dbReference type="RefSeq" id="WP_243649104.1">
    <property type="nucleotide sequence ID" value="NZ_SMCS01000001.1"/>
</dbReference>
<accession>A0A4R3YWC4</accession>
<organism evidence="2 3">
    <name type="scientific">Luteibacter rhizovicinus</name>
    <dbReference type="NCBI Taxonomy" id="242606"/>
    <lineage>
        <taxon>Bacteria</taxon>
        <taxon>Pseudomonadati</taxon>
        <taxon>Pseudomonadota</taxon>
        <taxon>Gammaproteobacteria</taxon>
        <taxon>Lysobacterales</taxon>
        <taxon>Rhodanobacteraceae</taxon>
        <taxon>Luteibacter</taxon>
    </lineage>
</organism>
<protein>
    <submittedName>
        <fullName evidence="2">Galactosamine 6-phosphate isomerase AgaS</fullName>
    </submittedName>
</protein>
<keyword evidence="2" id="KW-0413">Isomerase</keyword>
<feature type="domain" description="SIS" evidence="1">
    <location>
        <begin position="222"/>
        <end position="373"/>
    </location>
</feature>
<reference evidence="2 3" key="1">
    <citation type="submission" date="2019-03" db="EMBL/GenBank/DDBJ databases">
        <title>Above-ground endophytic microbial communities from plants in different locations in the United States.</title>
        <authorList>
            <person name="Frank C."/>
        </authorList>
    </citation>
    <scope>NUCLEOTIDE SEQUENCE [LARGE SCALE GENOMIC DNA]</scope>
    <source>
        <strain evidence="2 3">LP_13_YM</strain>
    </source>
</reference>
<dbReference type="PROSITE" id="PS51464">
    <property type="entry name" value="SIS"/>
    <property type="match status" value="2"/>
</dbReference>
<dbReference type="GO" id="GO:0016853">
    <property type="term" value="F:isomerase activity"/>
    <property type="evidence" value="ECO:0007669"/>
    <property type="project" value="UniProtKB-KW"/>
</dbReference>
<dbReference type="Gene3D" id="3.40.50.10490">
    <property type="entry name" value="Glucose-6-phosphate isomerase like protein, domain 1"/>
    <property type="match status" value="2"/>
</dbReference>
<dbReference type="EMBL" id="SMCS01000001">
    <property type="protein sequence ID" value="TCV97465.1"/>
    <property type="molecule type" value="Genomic_DNA"/>
</dbReference>
<evidence type="ECO:0000313" key="2">
    <source>
        <dbReference type="EMBL" id="TCV97465.1"/>
    </source>
</evidence>
<name>A0A4R3YWC4_9GAMM</name>
<dbReference type="AlphaFoldDB" id="A0A4R3YWC4"/>
<keyword evidence="3" id="KW-1185">Reference proteome</keyword>
<dbReference type="PANTHER" id="PTHR10937">
    <property type="entry name" value="GLUCOSAMINE--FRUCTOSE-6-PHOSPHATE AMINOTRANSFERASE, ISOMERIZING"/>
    <property type="match status" value="1"/>
</dbReference>
<evidence type="ECO:0000259" key="1">
    <source>
        <dbReference type="PROSITE" id="PS51464"/>
    </source>
</evidence>
<feature type="domain" description="SIS" evidence="1">
    <location>
        <begin position="55"/>
        <end position="205"/>
    </location>
</feature>
<proteinExistence type="predicted"/>
<dbReference type="GO" id="GO:0097367">
    <property type="term" value="F:carbohydrate derivative binding"/>
    <property type="evidence" value="ECO:0007669"/>
    <property type="project" value="InterPro"/>
</dbReference>
<dbReference type="InterPro" id="IPR001347">
    <property type="entry name" value="SIS_dom"/>
</dbReference>
<dbReference type="GO" id="GO:1901135">
    <property type="term" value="P:carbohydrate derivative metabolic process"/>
    <property type="evidence" value="ECO:0007669"/>
    <property type="project" value="InterPro"/>
</dbReference>
<dbReference type="InterPro" id="IPR046348">
    <property type="entry name" value="SIS_dom_sf"/>
</dbReference>
<dbReference type="SUPFAM" id="SSF53697">
    <property type="entry name" value="SIS domain"/>
    <property type="match status" value="1"/>
</dbReference>